<accession>A0A942E961</accession>
<sequence>MEFDDWSTHPLLADRRRGFLGAPMHDLSMAETLDLADEAMRTHRPLLHTVVNVAKLVNMGKNAELREDVSTADVINVDGAGVLWGARLLGVALNERVAGVDVMTEMFALCARKAYRPFLFGAEQNVLDAVRATLARDYPTLEIAGLQNGYFDQGEEAGIVATINASGADCLFVALPTPQKERFLKRHREALLPSFVMGVGGSFDVYGGKVSRAPVFIQRAGLEWLFRVAQEPRRLWRRYYETNTAYIALLWREFQQARRNPPAL</sequence>
<dbReference type="PANTHER" id="PTHR34136">
    <property type="match status" value="1"/>
</dbReference>
<dbReference type="AlphaFoldDB" id="A0A942E961"/>
<dbReference type="CDD" id="cd06533">
    <property type="entry name" value="Glyco_transf_WecG_TagA"/>
    <property type="match status" value="1"/>
</dbReference>
<evidence type="ECO:0000313" key="4">
    <source>
        <dbReference type="Proteomes" id="UP000678281"/>
    </source>
</evidence>
<name>A0A942E961_9HYPH</name>
<dbReference type="Pfam" id="PF03808">
    <property type="entry name" value="Glyco_tran_WecG"/>
    <property type="match status" value="1"/>
</dbReference>
<dbReference type="Proteomes" id="UP000678281">
    <property type="component" value="Unassembled WGS sequence"/>
</dbReference>
<dbReference type="NCBIfam" id="TIGR00696">
    <property type="entry name" value="wecG_tagA_cpsF"/>
    <property type="match status" value="1"/>
</dbReference>
<dbReference type="PANTHER" id="PTHR34136:SF1">
    <property type="entry name" value="UDP-N-ACETYL-D-MANNOSAMINURONIC ACID TRANSFERASE"/>
    <property type="match status" value="1"/>
</dbReference>
<keyword evidence="2" id="KW-0808">Transferase</keyword>
<proteinExistence type="predicted"/>
<protein>
    <submittedName>
        <fullName evidence="3">WecB/TagA/CpsF family glycosyltransferase</fullName>
    </submittedName>
</protein>
<reference evidence="3" key="1">
    <citation type="submission" date="2021-04" db="EMBL/GenBank/DDBJ databases">
        <title>Devosia litorisediminis sp. nov., isolated from a sand dune.</title>
        <authorList>
            <person name="Park S."/>
            <person name="Yoon J.-H."/>
        </authorList>
    </citation>
    <scope>NUCLEOTIDE SEQUENCE</scope>
    <source>
        <strain evidence="3">BSSL-BM10</strain>
    </source>
</reference>
<dbReference type="GO" id="GO:0016758">
    <property type="term" value="F:hexosyltransferase activity"/>
    <property type="evidence" value="ECO:0007669"/>
    <property type="project" value="TreeGrafter"/>
</dbReference>
<evidence type="ECO:0000313" key="3">
    <source>
        <dbReference type="EMBL" id="MBS3847635.1"/>
    </source>
</evidence>
<keyword evidence="4" id="KW-1185">Reference proteome</keyword>
<dbReference type="RefSeq" id="WP_212657244.1">
    <property type="nucleotide sequence ID" value="NZ_JAGXTP010000001.1"/>
</dbReference>
<dbReference type="EMBL" id="JAGXTP010000001">
    <property type="protein sequence ID" value="MBS3847635.1"/>
    <property type="molecule type" value="Genomic_DNA"/>
</dbReference>
<dbReference type="InterPro" id="IPR004629">
    <property type="entry name" value="WecG_TagA_CpsF"/>
</dbReference>
<organism evidence="3 4">
    <name type="scientific">Devosia litorisediminis</name>
    <dbReference type="NCBI Taxonomy" id="2829817"/>
    <lineage>
        <taxon>Bacteria</taxon>
        <taxon>Pseudomonadati</taxon>
        <taxon>Pseudomonadota</taxon>
        <taxon>Alphaproteobacteria</taxon>
        <taxon>Hyphomicrobiales</taxon>
        <taxon>Devosiaceae</taxon>
        <taxon>Devosia</taxon>
    </lineage>
</organism>
<keyword evidence="1" id="KW-0328">Glycosyltransferase</keyword>
<gene>
    <name evidence="3" type="ORF">KD146_02885</name>
</gene>
<comment type="caution">
    <text evidence="3">The sequence shown here is derived from an EMBL/GenBank/DDBJ whole genome shotgun (WGS) entry which is preliminary data.</text>
</comment>
<evidence type="ECO:0000256" key="2">
    <source>
        <dbReference type="ARBA" id="ARBA00022679"/>
    </source>
</evidence>
<evidence type="ECO:0000256" key="1">
    <source>
        <dbReference type="ARBA" id="ARBA00022676"/>
    </source>
</evidence>